<comment type="subcellular location">
    <subcellularLocation>
        <location evidence="1">Cell envelope</location>
    </subcellularLocation>
</comment>
<dbReference type="RefSeq" id="WP_185693243.1">
    <property type="nucleotide sequence ID" value="NZ_JACHVA010000101.1"/>
</dbReference>
<name>A0A7X1AZ01_9BACT</name>
<dbReference type="PANTHER" id="PTHR46847">
    <property type="entry name" value="D-ALLOSE-BINDING PERIPLASMIC PROTEIN-RELATED"/>
    <property type="match status" value="1"/>
</dbReference>
<dbReference type="PROSITE" id="PS51257">
    <property type="entry name" value="PROKAR_LIPOPROTEIN"/>
    <property type="match status" value="1"/>
</dbReference>
<dbReference type="Proteomes" id="UP000525652">
    <property type="component" value="Unassembled WGS sequence"/>
</dbReference>
<dbReference type="AlphaFoldDB" id="A0A7X1AZ01"/>
<evidence type="ECO:0000313" key="5">
    <source>
        <dbReference type="EMBL" id="MBC2602576.1"/>
    </source>
</evidence>
<accession>A0A7X1AZ01</accession>
<keyword evidence="3" id="KW-0732">Signal</keyword>
<protein>
    <submittedName>
        <fullName evidence="5">Sugar ABC transporter substrate-binding protein</fullName>
    </submittedName>
</protein>
<dbReference type="CDD" id="cd01536">
    <property type="entry name" value="PBP1_ABC_sugar_binding-like"/>
    <property type="match status" value="1"/>
</dbReference>
<feature type="domain" description="Periplasmic binding protein" evidence="4">
    <location>
        <begin position="36"/>
        <end position="264"/>
    </location>
</feature>
<dbReference type="InterPro" id="IPR025997">
    <property type="entry name" value="SBP_2_dom"/>
</dbReference>
<dbReference type="Pfam" id="PF13407">
    <property type="entry name" value="Peripla_BP_4"/>
    <property type="match status" value="1"/>
</dbReference>
<dbReference type="Gene3D" id="3.40.50.2300">
    <property type="match status" value="2"/>
</dbReference>
<organism evidence="5 6">
    <name type="scientific">Puniceicoccus vermicola</name>
    <dbReference type="NCBI Taxonomy" id="388746"/>
    <lineage>
        <taxon>Bacteria</taxon>
        <taxon>Pseudomonadati</taxon>
        <taxon>Verrucomicrobiota</taxon>
        <taxon>Opitutia</taxon>
        <taxon>Puniceicoccales</taxon>
        <taxon>Puniceicoccaceae</taxon>
        <taxon>Puniceicoccus</taxon>
    </lineage>
</organism>
<keyword evidence="6" id="KW-1185">Reference proteome</keyword>
<dbReference type="EMBL" id="JACHVA010000101">
    <property type="protein sequence ID" value="MBC2602576.1"/>
    <property type="molecule type" value="Genomic_DNA"/>
</dbReference>
<reference evidence="5 6" key="1">
    <citation type="submission" date="2020-07" db="EMBL/GenBank/DDBJ databases">
        <authorList>
            <person name="Feng X."/>
        </authorList>
    </citation>
    <scope>NUCLEOTIDE SEQUENCE [LARGE SCALE GENOMIC DNA]</scope>
    <source>
        <strain evidence="5 6">JCM14086</strain>
    </source>
</reference>
<dbReference type="GO" id="GO:0030313">
    <property type="term" value="C:cell envelope"/>
    <property type="evidence" value="ECO:0007669"/>
    <property type="project" value="UniProtKB-SubCell"/>
</dbReference>
<dbReference type="SUPFAM" id="SSF53822">
    <property type="entry name" value="Periplasmic binding protein-like I"/>
    <property type="match status" value="1"/>
</dbReference>
<proteinExistence type="inferred from homology"/>
<dbReference type="PANTHER" id="PTHR46847:SF1">
    <property type="entry name" value="D-ALLOSE-BINDING PERIPLASMIC PROTEIN-RELATED"/>
    <property type="match status" value="1"/>
</dbReference>
<evidence type="ECO:0000313" key="6">
    <source>
        <dbReference type="Proteomes" id="UP000525652"/>
    </source>
</evidence>
<dbReference type="InterPro" id="IPR028082">
    <property type="entry name" value="Peripla_BP_I"/>
</dbReference>
<evidence type="ECO:0000256" key="1">
    <source>
        <dbReference type="ARBA" id="ARBA00004196"/>
    </source>
</evidence>
<comment type="caution">
    <text evidence="5">The sequence shown here is derived from an EMBL/GenBank/DDBJ whole genome shotgun (WGS) entry which is preliminary data.</text>
</comment>
<evidence type="ECO:0000259" key="4">
    <source>
        <dbReference type="Pfam" id="PF13407"/>
    </source>
</evidence>
<evidence type="ECO:0000256" key="3">
    <source>
        <dbReference type="ARBA" id="ARBA00022729"/>
    </source>
</evidence>
<comment type="similarity">
    <text evidence="2">Belongs to the bacterial solute-binding protein 2 family.</text>
</comment>
<sequence>MKIILTGLMLCCMSLTIVGCGGKEDGTSSADPKVKIGMTVQTLTNPTWAGYCQAIEKEVQAHGGSINYVSCDNNIGKQITQIENFVSRGVDVIIVHPADPEGVEFALKQAREAGIKVLAWDDNLKNADIAWLIDNHELGYTIGEYAAMWIDEKLGGTAEVAILNYPQLPILLERGNGIRDAITELAPNAKIVAESSAIDTKEGIEKMETIFQSNPNVKVVCSIGGGGSVGANEAAKAAGKITDDFGIFAADATQPELAAMKNNEGIRMTVTITGTNTAIGEKIWEMVSELNSGEPIENKVVYREIIPVTSENVDEYLGK</sequence>
<gene>
    <name evidence="5" type="ORF">H5P30_12410</name>
</gene>
<evidence type="ECO:0000256" key="2">
    <source>
        <dbReference type="ARBA" id="ARBA00007639"/>
    </source>
</evidence>
<dbReference type="GO" id="GO:0030246">
    <property type="term" value="F:carbohydrate binding"/>
    <property type="evidence" value="ECO:0007669"/>
    <property type="project" value="UniProtKB-ARBA"/>
</dbReference>